<dbReference type="EMBL" id="BMLZ01000006">
    <property type="protein sequence ID" value="GGP29115.1"/>
    <property type="molecule type" value="Genomic_DNA"/>
</dbReference>
<dbReference type="GeneID" id="59164274"/>
<reference evidence="2" key="1">
    <citation type="journal article" date="2014" name="Int. J. Syst. Evol. Microbiol.">
        <title>Complete genome of a new Firmicutes species belonging to the dominant human colonic microbiota ('Ruminococcus bicirculans') reveals two chromosomes and a selective capacity to utilize plant glucans.</title>
        <authorList>
            <consortium name="NISC Comparative Sequencing Program"/>
            <person name="Wegmann U."/>
            <person name="Louis P."/>
            <person name="Goesmann A."/>
            <person name="Henrissat B."/>
            <person name="Duncan S.H."/>
            <person name="Flint H.J."/>
        </authorList>
    </citation>
    <scope>NUCLEOTIDE SEQUENCE</scope>
    <source>
        <strain evidence="2">CGMCC 1.8884</strain>
    </source>
</reference>
<evidence type="ECO:0008006" key="5">
    <source>
        <dbReference type="Google" id="ProtNLM"/>
    </source>
</evidence>
<sequence>MSPLLRRASLALLLPALTGCAIGAYISPLSPLERQFNGTYEGIGVGPTGRVPYRLVLAVQPRGQGVSGVLTNLENRKAYALSGSFEQKGDTLTLDTSLFEQGNQHRGNLRGEVREGEFSGQLRTVLFGKELLSYRVTLGRVSSEGAAGRETSSQRLP</sequence>
<organism evidence="1 4">
    <name type="scientific">Deinococcus wulumuqiensis</name>
    <dbReference type="NCBI Taxonomy" id="980427"/>
    <lineage>
        <taxon>Bacteria</taxon>
        <taxon>Thermotogati</taxon>
        <taxon>Deinococcota</taxon>
        <taxon>Deinococci</taxon>
        <taxon>Deinococcales</taxon>
        <taxon>Deinococcaceae</taxon>
        <taxon>Deinococcus</taxon>
    </lineage>
</organism>
<protein>
    <recommendedName>
        <fullName evidence="5">Lipoprotein</fullName>
    </recommendedName>
</protein>
<dbReference type="Proteomes" id="UP000630135">
    <property type="component" value="Unassembled WGS sequence"/>
</dbReference>
<reference evidence="1" key="2">
    <citation type="journal article" date="2014" name="Int. J. Syst. Evol. Microbiol.">
        <title>Complete genome sequence of Corynebacterium casei LMG S-19264T (=DSM 44701T), isolated from a smear-ripened cheese.</title>
        <authorList>
            <consortium name="US DOE Joint Genome Institute (JGI-PGF)"/>
            <person name="Walter F."/>
            <person name="Albersmeier A."/>
            <person name="Kalinowski J."/>
            <person name="Ruckert C."/>
        </authorList>
    </citation>
    <scope>NUCLEOTIDE SEQUENCE</scope>
    <source>
        <strain evidence="1">CGMCC 1.8885</strain>
    </source>
</reference>
<evidence type="ECO:0000313" key="4">
    <source>
        <dbReference type="Proteomes" id="UP000652720"/>
    </source>
</evidence>
<comment type="caution">
    <text evidence="1">The sequence shown here is derived from an EMBL/GenBank/DDBJ whole genome shotgun (WGS) entry which is preliminary data.</text>
</comment>
<keyword evidence="3" id="KW-1185">Reference proteome</keyword>
<evidence type="ECO:0000313" key="1">
    <source>
        <dbReference type="EMBL" id="GGI74416.1"/>
    </source>
</evidence>
<dbReference type="Proteomes" id="UP000652720">
    <property type="component" value="Unassembled WGS sequence"/>
</dbReference>
<accession>A0AAV4K2D3</accession>
<proteinExistence type="predicted"/>
<dbReference type="EMBL" id="BMMA01000003">
    <property type="protein sequence ID" value="GGI74416.1"/>
    <property type="molecule type" value="Genomic_DNA"/>
</dbReference>
<dbReference type="AlphaFoldDB" id="A0AAV4K2D3"/>
<dbReference type="RefSeq" id="WP_017869289.1">
    <property type="nucleotide sequence ID" value="NZ_BMLZ01000006.1"/>
</dbReference>
<reference evidence="3" key="3">
    <citation type="journal article" date="2019" name="Int. J. Syst. Evol. Microbiol.">
        <title>The Global Catalogue of Microorganisms (GCM) 10K type strain sequencing project: providing services to taxonomists for standard genome sequencing and annotation.</title>
        <authorList>
            <consortium name="The Broad Institute Genomics Platform"/>
            <consortium name="The Broad Institute Genome Sequencing Center for Infectious Disease"/>
            <person name="Wu L."/>
            <person name="Ma J."/>
        </authorList>
    </citation>
    <scope>NUCLEOTIDE SEQUENCE [LARGE SCALE GENOMIC DNA]</scope>
    <source>
        <strain evidence="3">CGMCC 1.8884</strain>
    </source>
</reference>
<gene>
    <name evidence="2" type="ORF">GCM10008021_07660</name>
    <name evidence="1" type="ORF">GCM10010914_05640</name>
</gene>
<evidence type="ECO:0000313" key="2">
    <source>
        <dbReference type="EMBL" id="GGP29115.1"/>
    </source>
</evidence>
<evidence type="ECO:0000313" key="3">
    <source>
        <dbReference type="Proteomes" id="UP000630135"/>
    </source>
</evidence>
<name>A0AAV4K2D3_9DEIO</name>
<reference evidence="1" key="4">
    <citation type="submission" date="2023-08" db="EMBL/GenBank/DDBJ databases">
        <authorList>
            <person name="Sun Q."/>
            <person name="Zhou Y."/>
        </authorList>
    </citation>
    <scope>NUCLEOTIDE SEQUENCE</scope>
    <source>
        <strain evidence="2">CGMCC 1.8884</strain>
        <strain evidence="1">CGMCC 1.8885</strain>
    </source>
</reference>
<dbReference type="PROSITE" id="PS51257">
    <property type="entry name" value="PROKAR_LIPOPROTEIN"/>
    <property type="match status" value="1"/>
</dbReference>